<reference evidence="3" key="1">
    <citation type="submission" date="2020-05" db="EMBL/GenBank/DDBJ databases">
        <title>Mycena genomes resolve the evolution of fungal bioluminescence.</title>
        <authorList>
            <person name="Tsai I.J."/>
        </authorList>
    </citation>
    <scope>NUCLEOTIDE SEQUENCE</scope>
    <source>
        <strain evidence="3">160909Yilan</strain>
    </source>
</reference>
<keyword evidence="1" id="KW-0812">Transmembrane</keyword>
<dbReference type="AlphaFoldDB" id="A0A8H6YAY4"/>
<keyword evidence="1" id="KW-0472">Membrane</keyword>
<keyword evidence="1" id="KW-1133">Transmembrane helix</keyword>
<feature type="transmembrane region" description="Helical" evidence="1">
    <location>
        <begin position="114"/>
        <end position="131"/>
    </location>
</feature>
<feature type="transmembrane region" description="Helical" evidence="1">
    <location>
        <begin position="176"/>
        <end position="197"/>
    </location>
</feature>
<dbReference type="Proteomes" id="UP000623467">
    <property type="component" value="Unassembled WGS sequence"/>
</dbReference>
<dbReference type="OrthoDB" id="3350812at2759"/>
<feature type="domain" description="DUF6533" evidence="2">
    <location>
        <begin position="16"/>
        <end position="60"/>
    </location>
</feature>
<dbReference type="InterPro" id="IPR045340">
    <property type="entry name" value="DUF6533"/>
</dbReference>
<comment type="caution">
    <text evidence="3">The sequence shown here is derived from an EMBL/GenBank/DDBJ whole genome shotgun (WGS) entry which is preliminary data.</text>
</comment>
<name>A0A8H6YAY4_9AGAR</name>
<accession>A0A8H6YAY4</accession>
<gene>
    <name evidence="3" type="ORF">MSAN_01417900</name>
</gene>
<organism evidence="3 4">
    <name type="scientific">Mycena sanguinolenta</name>
    <dbReference type="NCBI Taxonomy" id="230812"/>
    <lineage>
        <taxon>Eukaryota</taxon>
        <taxon>Fungi</taxon>
        <taxon>Dikarya</taxon>
        <taxon>Basidiomycota</taxon>
        <taxon>Agaricomycotina</taxon>
        <taxon>Agaricomycetes</taxon>
        <taxon>Agaricomycetidae</taxon>
        <taxon>Agaricales</taxon>
        <taxon>Marasmiineae</taxon>
        <taxon>Mycenaceae</taxon>
        <taxon>Mycena</taxon>
    </lineage>
</organism>
<keyword evidence="4" id="KW-1185">Reference proteome</keyword>
<dbReference type="Pfam" id="PF20151">
    <property type="entry name" value="DUF6533"/>
    <property type="match status" value="1"/>
</dbReference>
<evidence type="ECO:0000313" key="3">
    <source>
        <dbReference type="EMBL" id="KAF7355024.1"/>
    </source>
</evidence>
<feature type="transmembrane region" description="Helical" evidence="1">
    <location>
        <begin position="79"/>
        <end position="102"/>
    </location>
</feature>
<proteinExistence type="predicted"/>
<sequence length="301" mass="34452">MEPTPVMLADIQVVYYIKLSFLTLLVYDTLLQLHEEYLHVWKSRWTLIKCLYLWTRYSTFVGVIVPLVHAAYAGPLTCGGVVTFTTIFSGFGIGITEMILMVRTYTLYERSKKLLAFFFVLWFVIRLWNIILGCYEMDRFEFFLYTFPVDGRQLADLHCAASASSCYFTSSSRISIGLVCYFALLCGETIIVLLTMWKVLLVPGQVGLLRSMYFDGVWFYLAILPFTIATVVCLFFAPVGLSELFATPVQVMHSILCCRLITHARNVAAEEDKREEAINRVFKSSYMLSDTVVDITPYNKV</sequence>
<evidence type="ECO:0000313" key="4">
    <source>
        <dbReference type="Proteomes" id="UP000623467"/>
    </source>
</evidence>
<feature type="transmembrane region" description="Helical" evidence="1">
    <location>
        <begin position="51"/>
        <end position="73"/>
    </location>
</feature>
<evidence type="ECO:0000259" key="2">
    <source>
        <dbReference type="Pfam" id="PF20151"/>
    </source>
</evidence>
<feature type="transmembrane region" description="Helical" evidence="1">
    <location>
        <begin position="13"/>
        <end position="30"/>
    </location>
</feature>
<evidence type="ECO:0000256" key="1">
    <source>
        <dbReference type="SAM" id="Phobius"/>
    </source>
</evidence>
<dbReference type="EMBL" id="JACAZH010000011">
    <property type="protein sequence ID" value="KAF7355024.1"/>
    <property type="molecule type" value="Genomic_DNA"/>
</dbReference>
<protein>
    <recommendedName>
        <fullName evidence="2">DUF6533 domain-containing protein</fullName>
    </recommendedName>
</protein>
<feature type="transmembrane region" description="Helical" evidence="1">
    <location>
        <begin position="217"/>
        <end position="237"/>
    </location>
</feature>